<dbReference type="AlphaFoldDB" id="A0A4R2K5V3"/>
<keyword evidence="4 7" id="KW-0812">Transmembrane</keyword>
<dbReference type="PANTHER" id="PTHR30193:SF37">
    <property type="entry name" value="INNER MEMBRANE ABC TRANSPORTER PERMEASE PROTEIN YCJO"/>
    <property type="match status" value="1"/>
</dbReference>
<gene>
    <name evidence="9" type="ORF">EV203_101103</name>
</gene>
<accession>A0A4R2K5V3</accession>
<evidence type="ECO:0000256" key="4">
    <source>
        <dbReference type="ARBA" id="ARBA00022692"/>
    </source>
</evidence>
<dbReference type="PANTHER" id="PTHR30193">
    <property type="entry name" value="ABC TRANSPORTER PERMEASE PROTEIN"/>
    <property type="match status" value="1"/>
</dbReference>
<evidence type="ECO:0000256" key="1">
    <source>
        <dbReference type="ARBA" id="ARBA00004651"/>
    </source>
</evidence>
<keyword evidence="3" id="KW-1003">Cell membrane</keyword>
<dbReference type="Gene3D" id="1.10.3720.10">
    <property type="entry name" value="MetI-like"/>
    <property type="match status" value="1"/>
</dbReference>
<proteinExistence type="inferred from homology"/>
<protein>
    <submittedName>
        <fullName evidence="9">Carbohydrate ABC transporter membrane protein 1 (CUT1 family)</fullName>
    </submittedName>
</protein>
<dbReference type="GO" id="GO:0005886">
    <property type="term" value="C:plasma membrane"/>
    <property type="evidence" value="ECO:0007669"/>
    <property type="project" value="UniProtKB-SubCell"/>
</dbReference>
<feature type="transmembrane region" description="Helical" evidence="7">
    <location>
        <begin position="264"/>
        <end position="284"/>
    </location>
</feature>
<feature type="transmembrane region" description="Helical" evidence="7">
    <location>
        <begin position="158"/>
        <end position="184"/>
    </location>
</feature>
<evidence type="ECO:0000256" key="3">
    <source>
        <dbReference type="ARBA" id="ARBA00022475"/>
    </source>
</evidence>
<comment type="caution">
    <text evidence="9">The sequence shown here is derived from an EMBL/GenBank/DDBJ whole genome shotgun (WGS) entry which is preliminary data.</text>
</comment>
<comment type="similarity">
    <text evidence="7">Belongs to the binding-protein-dependent transport system permease family.</text>
</comment>
<dbReference type="InterPro" id="IPR051393">
    <property type="entry name" value="ABC_transporter_permease"/>
</dbReference>
<feature type="transmembrane region" description="Helical" evidence="7">
    <location>
        <begin position="75"/>
        <end position="97"/>
    </location>
</feature>
<dbReference type="Pfam" id="PF00528">
    <property type="entry name" value="BPD_transp_1"/>
    <property type="match status" value="1"/>
</dbReference>
<dbReference type="InterPro" id="IPR035906">
    <property type="entry name" value="MetI-like_sf"/>
</dbReference>
<evidence type="ECO:0000256" key="7">
    <source>
        <dbReference type="RuleBase" id="RU363032"/>
    </source>
</evidence>
<dbReference type="EMBL" id="SLWU01000001">
    <property type="protein sequence ID" value="TCO68633.1"/>
    <property type="molecule type" value="Genomic_DNA"/>
</dbReference>
<evidence type="ECO:0000259" key="8">
    <source>
        <dbReference type="PROSITE" id="PS50928"/>
    </source>
</evidence>
<dbReference type="Proteomes" id="UP000294886">
    <property type="component" value="Unassembled WGS sequence"/>
</dbReference>
<organism evidence="9 10">
    <name type="scientific">Caldanaerobacter subterraneus</name>
    <dbReference type="NCBI Taxonomy" id="911092"/>
    <lineage>
        <taxon>Bacteria</taxon>
        <taxon>Bacillati</taxon>
        <taxon>Bacillota</taxon>
        <taxon>Clostridia</taxon>
        <taxon>Thermoanaerobacterales</taxon>
        <taxon>Thermoanaerobacteraceae</taxon>
        <taxon>Caldanaerobacter</taxon>
    </lineage>
</organism>
<dbReference type="SUPFAM" id="SSF161098">
    <property type="entry name" value="MetI-like"/>
    <property type="match status" value="1"/>
</dbReference>
<evidence type="ECO:0000256" key="6">
    <source>
        <dbReference type="ARBA" id="ARBA00023136"/>
    </source>
</evidence>
<evidence type="ECO:0000313" key="10">
    <source>
        <dbReference type="Proteomes" id="UP000294886"/>
    </source>
</evidence>
<comment type="subcellular location">
    <subcellularLocation>
        <location evidence="1 7">Cell membrane</location>
        <topology evidence="1 7">Multi-pass membrane protein</topology>
    </subcellularLocation>
</comment>
<reference evidence="9 10" key="1">
    <citation type="submission" date="2019-03" db="EMBL/GenBank/DDBJ databases">
        <title>Genomic Encyclopedia of Type Strains, Phase IV (KMG-IV): sequencing the most valuable type-strain genomes for metagenomic binning, comparative biology and taxonomic classification.</title>
        <authorList>
            <person name="Goeker M."/>
        </authorList>
    </citation>
    <scope>NUCLEOTIDE SEQUENCE [LARGE SCALE GENOMIC DNA]</scope>
    <source>
        <strain evidence="9 10">DSM 13054</strain>
    </source>
</reference>
<keyword evidence="5 7" id="KW-1133">Transmembrane helix</keyword>
<evidence type="ECO:0000313" key="9">
    <source>
        <dbReference type="EMBL" id="TCO68633.1"/>
    </source>
</evidence>
<name>A0A4R2K5V3_9THEO</name>
<dbReference type="InterPro" id="IPR000515">
    <property type="entry name" value="MetI-like"/>
</dbReference>
<dbReference type="PROSITE" id="PS50928">
    <property type="entry name" value="ABC_TM1"/>
    <property type="match status" value="1"/>
</dbReference>
<feature type="transmembrane region" description="Helical" evidence="7">
    <location>
        <begin position="109"/>
        <end position="129"/>
    </location>
</feature>
<feature type="transmembrane region" description="Helical" evidence="7">
    <location>
        <begin position="205"/>
        <end position="226"/>
    </location>
</feature>
<evidence type="ECO:0000256" key="5">
    <source>
        <dbReference type="ARBA" id="ARBA00022989"/>
    </source>
</evidence>
<dbReference type="GO" id="GO:0055085">
    <property type="term" value="P:transmembrane transport"/>
    <property type="evidence" value="ECO:0007669"/>
    <property type="project" value="InterPro"/>
</dbReference>
<feature type="domain" description="ABC transmembrane type-1" evidence="8">
    <location>
        <begin position="71"/>
        <end position="285"/>
    </location>
</feature>
<keyword evidence="6 7" id="KW-0472">Membrane</keyword>
<keyword evidence="2 7" id="KW-0813">Transport</keyword>
<sequence>MIVTNRKEKVGYYLFLLPAYLIFAVFIFWPVVHSLYLSFFKYNIVTITSPQFVGLRNYLYLLKDEVFWISCKNTLFFVIGTVPVKMFLGLLAAMLLNRKDLKFKAFYRTCFYIPVVVSMVAISIVWMLLFNPGPNGVVNILLSKFGIQPLGWIADSKLALPTVMLLVIWKDLGYIMVIYLAGLMAIPDEIYEAVALDPVSSWQKFWYITWPLLKPTTIFILITQVIDSFQVFTPIYVMTEGGPGYSSTTIVNYLYDKGFREYEMGIACAVAYLLFVVLLVLTILQNKLSKAEEVSYD</sequence>
<dbReference type="CDD" id="cd06261">
    <property type="entry name" value="TM_PBP2"/>
    <property type="match status" value="1"/>
</dbReference>
<feature type="transmembrane region" description="Helical" evidence="7">
    <location>
        <begin position="12"/>
        <end position="32"/>
    </location>
</feature>
<evidence type="ECO:0000256" key="2">
    <source>
        <dbReference type="ARBA" id="ARBA00022448"/>
    </source>
</evidence>